<proteinExistence type="predicted"/>
<dbReference type="AlphaFoldDB" id="A0A250LLA0"/>
<evidence type="ECO:0000313" key="2">
    <source>
        <dbReference type="EMBL" id="BBA45328.1"/>
    </source>
</evidence>
<geneLocation type="plasmid" evidence="3 4">
    <name>unnamed1</name>
</geneLocation>
<evidence type="ECO:0000256" key="1">
    <source>
        <dbReference type="SAM" id="MobiDB-lite"/>
    </source>
</evidence>
<feature type="compositionally biased region" description="Polar residues" evidence="1">
    <location>
        <begin position="1"/>
        <end position="10"/>
    </location>
</feature>
<accession>A0A250LLA0</accession>
<reference evidence="2" key="1">
    <citation type="journal article" date="2016" name="Biosci. Biotechnol. Biochem.">
        <title>Bioconversion of AHX to AOH by resting cells of Burkholderia contaminans CH-1.</title>
        <authorList>
            <person name="Choi J.H."/>
            <person name="Kikuchi A."/>
            <person name="Pumkaeo P."/>
            <person name="Hirai H."/>
            <person name="Tokuyama S."/>
            <person name="Kawagishi H."/>
        </authorList>
    </citation>
    <scope>NUCLEOTIDE SEQUENCE</scope>
    <source>
        <strain evidence="2">CH-1</strain>
        <plasmid evidence="2">pBC453</plasmid>
    </source>
</reference>
<protein>
    <submittedName>
        <fullName evidence="2">Uncharacterized protein</fullName>
    </submittedName>
</protein>
<keyword evidence="2" id="KW-0614">Plasmid</keyword>
<evidence type="ECO:0000313" key="3">
    <source>
        <dbReference type="EMBL" id="WFN23596.1"/>
    </source>
</evidence>
<dbReference type="EMBL" id="AP018360">
    <property type="protein sequence ID" value="BBA45328.1"/>
    <property type="molecule type" value="Genomic_DNA"/>
</dbReference>
<dbReference type="RefSeq" id="WP_069301934.1">
    <property type="nucleotide sequence ID" value="NZ_AP018360.1"/>
</dbReference>
<sequence length="97" mass="10305">MHQQSPTVSISDLDLPEVPGSLRGRLEVDTSAEGHPQIGIVHDGVLITAPYYDVGMTGHADPSEYGLSIAEADFLVAANERLTVEYASRTPAADEGK</sequence>
<dbReference type="EMBL" id="CP090643">
    <property type="protein sequence ID" value="WFN23596.1"/>
    <property type="molecule type" value="Genomic_DNA"/>
</dbReference>
<evidence type="ECO:0000313" key="4">
    <source>
        <dbReference type="Proteomes" id="UP001220209"/>
    </source>
</evidence>
<feature type="region of interest" description="Disordered" evidence="1">
    <location>
        <begin position="1"/>
        <end position="34"/>
    </location>
</feature>
<geneLocation type="plasmid" evidence="2">
    <name>pBC453</name>
</geneLocation>
<dbReference type="Proteomes" id="UP001220209">
    <property type="component" value="Plasmid unnamed1"/>
</dbReference>
<dbReference type="OrthoDB" id="9947072at2"/>
<organism evidence="2">
    <name type="scientific">Burkholderia contaminans</name>
    <dbReference type="NCBI Taxonomy" id="488447"/>
    <lineage>
        <taxon>Bacteria</taxon>
        <taxon>Pseudomonadati</taxon>
        <taxon>Pseudomonadota</taxon>
        <taxon>Betaproteobacteria</taxon>
        <taxon>Burkholderiales</taxon>
        <taxon>Burkholderiaceae</taxon>
        <taxon>Burkholderia</taxon>
        <taxon>Burkholderia cepacia complex</taxon>
    </lineage>
</organism>
<name>A0A250LLA0_9BURK</name>
<gene>
    <name evidence="2" type="ORF">BCCH1_78390</name>
    <name evidence="3" type="ORF">LXE91_39360</name>
</gene>
<reference evidence="2" key="2">
    <citation type="journal article" date="2017" name="Genome Announc.">
        <title>High-Quality Draft Genome Sequence of Burkholderia contaminans CH-1, a Gram-Negative Bacterium That Metabolizes 2-Azahypoxanthine, a Plant Growth-Regulating Compound.</title>
        <authorList>
            <person name="Choi J.-H."/>
            <person name="Sugiura H."/>
            <person name="Moriuchi R."/>
            <person name="Kawagishi H."/>
            <person name="Dohra H."/>
        </authorList>
    </citation>
    <scope>NUCLEOTIDE SEQUENCE</scope>
    <source>
        <strain evidence="2">CH-1</strain>
        <plasmid evidence="2">pBC453</plasmid>
    </source>
</reference>
<reference evidence="3 4" key="3">
    <citation type="submission" date="2021-12" db="EMBL/GenBank/DDBJ databases">
        <title>Genomic and phenotypic characterization of three Burkholderia contaminans isolates recovered from different sources.</title>
        <authorList>
            <person name="Lopez De Volder A."/>
            <person name="Fan Y."/>
            <person name="Nunvar J."/>
            <person name="Herrera T."/>
            <person name="Timp W."/>
            <person name="Degrossi J."/>
        </authorList>
    </citation>
    <scope>NUCLEOTIDE SEQUENCE [LARGE SCALE GENOMIC DNA]</scope>
    <source>
        <strain evidence="3 4">LMG 23361</strain>
        <plasmid evidence="3 4">unnamed1</plasmid>
    </source>
</reference>